<sequence>MSEEREKLEKNEQFKGNKTNFEKIIEEFRYTHILPKRSQDDNVDQCYPAKRSQLQRQNIKKSQTDADQNTDPSIQMVHHNKRKRKTNRSYVPPEHYAHLPAGVPDVLGKNLIVMFIGLNPGIATVKAGHAFAGPTNLFWKLLHSSQIVCTETRLRPEDDVTLQKWDVGITNLVSRPTAGSNELSREEMIENVPILEKKVSTFCPLSVCIVGKGIYEAIYRYKTGKPLKKTFEWGWQPERMGTSENYEGALVYVVPSTSGRAATYSKEMKEKCWNIFGQWVAKKREERSKSKDIFNES</sequence>
<feature type="compositionally biased region" description="Polar residues" evidence="4">
    <location>
        <begin position="52"/>
        <end position="73"/>
    </location>
</feature>
<dbReference type="InterPro" id="IPR036895">
    <property type="entry name" value="Uracil-DNA_glycosylase-like_sf"/>
</dbReference>
<dbReference type="GO" id="GO:0006285">
    <property type="term" value="P:base-excision repair, AP site formation"/>
    <property type="evidence" value="ECO:0007669"/>
    <property type="project" value="InterPro"/>
</dbReference>
<accession>A0A0W4ZWD2</accession>
<keyword evidence="3" id="KW-0234">DNA repair</keyword>
<dbReference type="InterPro" id="IPR005122">
    <property type="entry name" value="Uracil-DNA_glycosylase-like"/>
</dbReference>
<dbReference type="AlphaFoldDB" id="A0A0W4ZWD2"/>
<dbReference type="RefSeq" id="XP_018231351.1">
    <property type="nucleotide sequence ID" value="XM_018372411.1"/>
</dbReference>
<dbReference type="InterPro" id="IPR015637">
    <property type="entry name" value="MUG/TDG"/>
</dbReference>
<feature type="region of interest" description="Disordered" evidence="4">
    <location>
        <begin position="51"/>
        <end position="87"/>
    </location>
</feature>
<protein>
    <recommendedName>
        <fullName evidence="5">Uracil-DNA glycosylase-like domain-containing protein</fullName>
    </recommendedName>
</protein>
<feature type="domain" description="Uracil-DNA glycosylase-like" evidence="5">
    <location>
        <begin position="108"/>
        <end position="275"/>
    </location>
</feature>
<dbReference type="GeneID" id="28938666"/>
<dbReference type="PANTHER" id="PTHR12159">
    <property type="entry name" value="G/T AND G/U MISMATCH-SPECIFIC DNA GLYCOSYLASE"/>
    <property type="match status" value="1"/>
</dbReference>
<reference evidence="7" key="1">
    <citation type="journal article" date="2016" name="Nat. Commun.">
        <title>Genome analysis of three Pneumocystis species reveals adaptation mechanisms to life exclusively in mammalian hosts.</title>
        <authorList>
            <person name="Ma L."/>
            <person name="Chen Z."/>
            <person name="Huang D.W."/>
            <person name="Kutty G."/>
            <person name="Ishihara M."/>
            <person name="Wang H."/>
            <person name="Abouelleil A."/>
            <person name="Bishop L."/>
            <person name="Davey E."/>
            <person name="Deng R."/>
            <person name="Deng X."/>
            <person name="Fan L."/>
            <person name="Fantoni G."/>
            <person name="Fitzgerald M."/>
            <person name="Gogineni E."/>
            <person name="Goldberg J.M."/>
            <person name="Handley G."/>
            <person name="Hu X."/>
            <person name="Huber C."/>
            <person name="Jiao X."/>
            <person name="Jones K."/>
            <person name="Levin J.Z."/>
            <person name="Liu Y."/>
            <person name="Macdonald P."/>
            <person name="Melnikov A."/>
            <person name="Raley C."/>
            <person name="Sassi M."/>
            <person name="Sherman B.T."/>
            <person name="Song X."/>
            <person name="Sykes S."/>
            <person name="Tran B."/>
            <person name="Walsh L."/>
            <person name="Xia Y."/>
            <person name="Yang J."/>
            <person name="Young S."/>
            <person name="Zeng Q."/>
            <person name="Zheng X."/>
            <person name="Stephens R."/>
            <person name="Nusbaum C."/>
            <person name="Birren B.W."/>
            <person name="Azadi P."/>
            <person name="Lempicki R.A."/>
            <person name="Cuomo C.A."/>
            <person name="Kovacs J.A."/>
        </authorList>
    </citation>
    <scope>NUCLEOTIDE SEQUENCE [LARGE SCALE GENOMIC DNA]</scope>
    <source>
        <strain evidence="7">RU7</strain>
    </source>
</reference>
<dbReference type="Proteomes" id="UP000053447">
    <property type="component" value="Unassembled WGS sequence"/>
</dbReference>
<evidence type="ECO:0000256" key="3">
    <source>
        <dbReference type="ARBA" id="ARBA00023204"/>
    </source>
</evidence>
<dbReference type="PANTHER" id="PTHR12159:SF9">
    <property type="entry name" value="G_T MISMATCH-SPECIFIC THYMINE DNA GLYCOSYLASE"/>
    <property type="match status" value="1"/>
</dbReference>
<organism evidence="6 7">
    <name type="scientific">Pneumocystis jirovecii (strain RU7)</name>
    <name type="common">Human pneumocystis pneumonia agent</name>
    <dbReference type="NCBI Taxonomy" id="1408657"/>
    <lineage>
        <taxon>Eukaryota</taxon>
        <taxon>Fungi</taxon>
        <taxon>Dikarya</taxon>
        <taxon>Ascomycota</taxon>
        <taxon>Taphrinomycotina</taxon>
        <taxon>Pneumocystomycetes</taxon>
        <taxon>Pneumocystaceae</taxon>
        <taxon>Pneumocystis</taxon>
    </lineage>
</organism>
<dbReference type="CDD" id="cd10028">
    <property type="entry name" value="UDG-F2_TDG_MUG"/>
    <property type="match status" value="1"/>
</dbReference>
<dbReference type="STRING" id="1408657.A0A0W4ZWD2"/>
<dbReference type="VEuPathDB" id="FungiDB:T551_00144"/>
<feature type="compositionally biased region" description="Basic residues" evidence="4">
    <location>
        <begin position="78"/>
        <end position="87"/>
    </location>
</feature>
<dbReference type="SUPFAM" id="SSF52141">
    <property type="entry name" value="Uracil-DNA glycosylase-like"/>
    <property type="match status" value="1"/>
</dbReference>
<name>A0A0W4ZWD2_PNEJ7</name>
<keyword evidence="1" id="KW-0227">DNA damage</keyword>
<keyword evidence="7" id="KW-1185">Reference proteome</keyword>
<evidence type="ECO:0000256" key="4">
    <source>
        <dbReference type="SAM" id="MobiDB-lite"/>
    </source>
</evidence>
<evidence type="ECO:0000313" key="6">
    <source>
        <dbReference type="EMBL" id="KTW32659.1"/>
    </source>
</evidence>
<dbReference type="EMBL" id="LFWA01000001">
    <property type="protein sequence ID" value="KTW32659.1"/>
    <property type="molecule type" value="Genomic_DNA"/>
</dbReference>
<dbReference type="GO" id="GO:0008263">
    <property type="term" value="F:pyrimidine-specific mismatch base pair DNA N-glycosylase activity"/>
    <property type="evidence" value="ECO:0007669"/>
    <property type="project" value="TreeGrafter"/>
</dbReference>
<proteinExistence type="predicted"/>
<evidence type="ECO:0000259" key="5">
    <source>
        <dbReference type="Pfam" id="PF03167"/>
    </source>
</evidence>
<comment type="caution">
    <text evidence="6">The sequence shown here is derived from an EMBL/GenBank/DDBJ whole genome shotgun (WGS) entry which is preliminary data.</text>
</comment>
<keyword evidence="2" id="KW-0378">Hydrolase</keyword>
<dbReference type="OrthoDB" id="565731at2759"/>
<dbReference type="eggNOG" id="KOG4120">
    <property type="taxonomic scope" value="Eukaryota"/>
</dbReference>
<dbReference type="Pfam" id="PF03167">
    <property type="entry name" value="UDG"/>
    <property type="match status" value="1"/>
</dbReference>
<evidence type="ECO:0000313" key="7">
    <source>
        <dbReference type="Proteomes" id="UP000053447"/>
    </source>
</evidence>
<dbReference type="GO" id="GO:0004844">
    <property type="term" value="F:uracil DNA N-glycosylase activity"/>
    <property type="evidence" value="ECO:0007669"/>
    <property type="project" value="TreeGrafter"/>
</dbReference>
<gene>
    <name evidence="6" type="ORF">T551_00144</name>
</gene>
<dbReference type="Gene3D" id="3.40.470.10">
    <property type="entry name" value="Uracil-DNA glycosylase-like domain"/>
    <property type="match status" value="1"/>
</dbReference>
<evidence type="ECO:0000256" key="1">
    <source>
        <dbReference type="ARBA" id="ARBA00022763"/>
    </source>
</evidence>
<evidence type="ECO:0000256" key="2">
    <source>
        <dbReference type="ARBA" id="ARBA00022801"/>
    </source>
</evidence>